<keyword evidence="2" id="KW-1185">Reference proteome</keyword>
<dbReference type="RefSeq" id="WP_378536998.1">
    <property type="nucleotide sequence ID" value="NZ_JBHSBH010000015.1"/>
</dbReference>
<accession>A0ABV8FRS3</accession>
<dbReference type="Proteomes" id="UP001595847">
    <property type="component" value="Unassembled WGS sequence"/>
</dbReference>
<evidence type="ECO:0000313" key="1">
    <source>
        <dbReference type="EMBL" id="MFC3998875.1"/>
    </source>
</evidence>
<reference evidence="2" key="1">
    <citation type="journal article" date="2019" name="Int. J. Syst. Evol. Microbiol.">
        <title>The Global Catalogue of Microorganisms (GCM) 10K type strain sequencing project: providing services to taxonomists for standard genome sequencing and annotation.</title>
        <authorList>
            <consortium name="The Broad Institute Genomics Platform"/>
            <consortium name="The Broad Institute Genome Sequencing Center for Infectious Disease"/>
            <person name="Wu L."/>
            <person name="Ma J."/>
        </authorList>
    </citation>
    <scope>NUCLEOTIDE SEQUENCE [LARGE SCALE GENOMIC DNA]</scope>
    <source>
        <strain evidence="2">TBRC 1826</strain>
    </source>
</reference>
<protein>
    <submittedName>
        <fullName evidence="1">Uncharacterized protein</fullName>
    </submittedName>
</protein>
<proteinExistence type="predicted"/>
<evidence type="ECO:0000313" key="2">
    <source>
        <dbReference type="Proteomes" id="UP001595847"/>
    </source>
</evidence>
<sequence length="73" mass="7912">MVLFWLPSAAREANLRHRITHPPVPAATPVHGAHPAEKVWTPLDGSVPRRMVDLLDDGGQQPFLPGWDEAGGA</sequence>
<gene>
    <name evidence="1" type="ORF">ACFOVU_23340</name>
</gene>
<name>A0ABV8FRS3_9ACTN</name>
<dbReference type="EMBL" id="JBHSBH010000015">
    <property type="protein sequence ID" value="MFC3998875.1"/>
    <property type="molecule type" value="Genomic_DNA"/>
</dbReference>
<organism evidence="1 2">
    <name type="scientific">Nocardiopsis sediminis</name>
    <dbReference type="NCBI Taxonomy" id="1778267"/>
    <lineage>
        <taxon>Bacteria</taxon>
        <taxon>Bacillati</taxon>
        <taxon>Actinomycetota</taxon>
        <taxon>Actinomycetes</taxon>
        <taxon>Streptosporangiales</taxon>
        <taxon>Nocardiopsidaceae</taxon>
        <taxon>Nocardiopsis</taxon>
    </lineage>
</organism>
<comment type="caution">
    <text evidence="1">The sequence shown here is derived from an EMBL/GenBank/DDBJ whole genome shotgun (WGS) entry which is preliminary data.</text>
</comment>